<evidence type="ECO:0000313" key="1">
    <source>
        <dbReference type="EMBL" id="OBT95030.1"/>
    </source>
</evidence>
<dbReference type="GO" id="GO:0003824">
    <property type="term" value="F:catalytic activity"/>
    <property type="evidence" value="ECO:0007669"/>
    <property type="project" value="InterPro"/>
</dbReference>
<dbReference type="Gene3D" id="3.20.20.60">
    <property type="entry name" value="Phosphoenolpyruvate-binding domains"/>
    <property type="match status" value="1"/>
</dbReference>
<dbReference type="InterPro" id="IPR040442">
    <property type="entry name" value="Pyrv_kinase-like_dom_sf"/>
</dbReference>
<dbReference type="GeneID" id="28840787"/>
<evidence type="ECO:0000313" key="2">
    <source>
        <dbReference type="Proteomes" id="UP000091956"/>
    </source>
</evidence>
<name>A0A1B8GGU0_9PEZI</name>
<dbReference type="AlphaFoldDB" id="A0A1B8GGU0"/>
<dbReference type="EMBL" id="KV460238">
    <property type="protein sequence ID" value="OBT95030.1"/>
    <property type="molecule type" value="Genomic_DNA"/>
</dbReference>
<reference evidence="2" key="2">
    <citation type="journal article" date="2018" name="Nat. Commun.">
        <title>Extreme sensitivity to ultraviolet light in the fungal pathogen causing white-nose syndrome of bats.</title>
        <authorList>
            <person name="Palmer J.M."/>
            <person name="Drees K.P."/>
            <person name="Foster J.T."/>
            <person name="Lindner D.L."/>
        </authorList>
    </citation>
    <scope>NUCLEOTIDE SEQUENCE [LARGE SCALE GENOMIC DNA]</scope>
    <source>
        <strain evidence="2">UAMH 10579</strain>
    </source>
</reference>
<protein>
    <submittedName>
        <fullName evidence="1">Uncharacterized protein</fullName>
    </submittedName>
</protein>
<dbReference type="InterPro" id="IPR015813">
    <property type="entry name" value="Pyrv/PenolPyrv_kinase-like_dom"/>
</dbReference>
<dbReference type="STRING" id="342668.A0A1B8GGU0"/>
<proteinExistence type="predicted"/>
<keyword evidence="2" id="KW-1185">Reference proteome</keyword>
<dbReference type="RefSeq" id="XP_018128763.1">
    <property type="nucleotide sequence ID" value="XM_018276836.2"/>
</dbReference>
<reference evidence="1 2" key="1">
    <citation type="submission" date="2016-03" db="EMBL/GenBank/DDBJ databases">
        <title>Comparative genomics of Pseudogymnoascus destructans, the fungus causing white-nose syndrome of bats.</title>
        <authorList>
            <person name="Palmer J.M."/>
            <person name="Drees K.P."/>
            <person name="Foster J.T."/>
            <person name="Lindner D.L."/>
        </authorList>
    </citation>
    <scope>NUCLEOTIDE SEQUENCE [LARGE SCALE GENOMIC DNA]</scope>
    <source>
        <strain evidence="1 2">UAMH 10579</strain>
    </source>
</reference>
<organism evidence="1 2">
    <name type="scientific">Pseudogymnoascus verrucosus</name>
    <dbReference type="NCBI Taxonomy" id="342668"/>
    <lineage>
        <taxon>Eukaryota</taxon>
        <taxon>Fungi</taxon>
        <taxon>Dikarya</taxon>
        <taxon>Ascomycota</taxon>
        <taxon>Pezizomycotina</taxon>
        <taxon>Leotiomycetes</taxon>
        <taxon>Thelebolales</taxon>
        <taxon>Thelebolaceae</taxon>
        <taxon>Pseudogymnoascus</taxon>
    </lineage>
</organism>
<sequence length="140" mass="15125">MDIGEMTRMALDIQICDHDHATIGYALDTDASIMVSQVETAEDAKHVVSAAKFGMKIKGTRSAPPDQPWMVLCLLASSSVTAAIHAFSTTRRASCGYGDSPFPPPRTARGQVDGCPFSLLFFSATCLATEARRFCMECRS</sequence>
<dbReference type="Proteomes" id="UP000091956">
    <property type="component" value="Unassembled WGS sequence"/>
</dbReference>
<accession>A0A1B8GGU0</accession>
<gene>
    <name evidence="1" type="ORF">VE01_07401</name>
</gene>
<dbReference type="SUPFAM" id="SSF51621">
    <property type="entry name" value="Phosphoenolpyruvate/pyruvate domain"/>
    <property type="match status" value="1"/>
</dbReference>